<dbReference type="SUPFAM" id="SSF48452">
    <property type="entry name" value="TPR-like"/>
    <property type="match status" value="1"/>
</dbReference>
<evidence type="ECO:0000313" key="4">
    <source>
        <dbReference type="EMBL" id="KAJ3116343.1"/>
    </source>
</evidence>
<dbReference type="EMBL" id="JADGJH010001234">
    <property type="protein sequence ID" value="KAJ3116343.1"/>
    <property type="molecule type" value="Genomic_DNA"/>
</dbReference>
<keyword evidence="1" id="KW-0677">Repeat</keyword>
<evidence type="ECO:0000256" key="1">
    <source>
        <dbReference type="ARBA" id="ARBA00022737"/>
    </source>
</evidence>
<dbReference type="Proteomes" id="UP001211907">
    <property type="component" value="Unassembled WGS sequence"/>
</dbReference>
<keyword evidence="5" id="KW-1185">Reference proteome</keyword>
<dbReference type="PANTHER" id="PTHR44943">
    <property type="entry name" value="CELLULOSE SYNTHASE OPERON PROTEIN C"/>
    <property type="match status" value="1"/>
</dbReference>
<reference evidence="4" key="1">
    <citation type="submission" date="2020-05" db="EMBL/GenBank/DDBJ databases">
        <title>Phylogenomic resolution of chytrid fungi.</title>
        <authorList>
            <person name="Stajich J.E."/>
            <person name="Amses K."/>
            <person name="Simmons R."/>
            <person name="Seto K."/>
            <person name="Myers J."/>
            <person name="Bonds A."/>
            <person name="Quandt C.A."/>
            <person name="Barry K."/>
            <person name="Liu P."/>
            <person name="Grigoriev I."/>
            <person name="Longcore J.E."/>
            <person name="James T.Y."/>
        </authorList>
    </citation>
    <scope>NUCLEOTIDE SEQUENCE</scope>
    <source>
        <strain evidence="4">JEL0513</strain>
    </source>
</reference>
<sequence>MKSLQTAKEINNARPNFEVLERISKLYTLAISLNLEAKLLKNAVLDEMLHLNLGLIFEEIACCEEIFPVQIQIEKSFTTKANDNESASASFMNDEVEGLLMGLGVAKNASDVSKIKAMEEEYHRLLSAGMSDQAAEVQGLHQWKVQQVNASCETEKRYKTNEFINSSENGNTANALLKYEDALAINPTSAIVNYHLGRVYLQFGNFEKAQLYFEYALSNKPVFPQAKLLLAIAIVSINNTISNKISHVIKILEDATSNILFELWKNSSKDVPEKICESVTNITHRLFPTIFIALSKAYLYFALPSKASDPILDLLHILSTNYPKLRKNSKIQHNFTLSICMARKQLLHAQSFVPATSLDYSRSRILDIANRATITPAAIILCKRSSNENSMGTVDALSVFESVCEAMLFQSPRGDSSTLSELGRAQFNQFEYNPKFSNRLIKLSNAIECFEAAIRKKPDEDTVGKVEQQEWYVTLKREMAAFASNSTVKEMKPIGNSNIGRTGTKKIIVTTKKDIAKPGTTKQVPLMNKTVEKKGSGFEKAVPPKAQGKDANAAAMKKISESTTKLLNSTPKVSTVSLSTKKDEHSIPKEVTGNEVLFDVYIGLARALSRKLGFIEESNPKDTQISELLHSIISYYKTAIAIKPDLHDGYIELGTILERKVSIRAAADLYCTFPFQPVNNTANFSQDDVYLFAELGRCFMKEKRYKEKLLISCLIAEGRATGMSCLSKYVEALDSAGESKILMALYAGVNKKSIDDPDLLPFFKSKFWL</sequence>
<evidence type="ECO:0000256" key="3">
    <source>
        <dbReference type="PROSITE-ProRule" id="PRU00339"/>
    </source>
</evidence>
<accession>A0AAD5SXA6</accession>
<dbReference type="AlphaFoldDB" id="A0AAD5SXA6"/>
<gene>
    <name evidence="4" type="ORF">HK100_001092</name>
</gene>
<dbReference type="PANTHER" id="PTHR44943:SF8">
    <property type="entry name" value="TPR REPEAT-CONTAINING PROTEIN MJ0263"/>
    <property type="match status" value="1"/>
</dbReference>
<name>A0AAD5SXA6_9FUNG</name>
<dbReference type="Pfam" id="PF14559">
    <property type="entry name" value="TPR_19"/>
    <property type="match status" value="1"/>
</dbReference>
<dbReference type="Gene3D" id="1.25.40.10">
    <property type="entry name" value="Tetratricopeptide repeat domain"/>
    <property type="match status" value="1"/>
</dbReference>
<dbReference type="InterPro" id="IPR011990">
    <property type="entry name" value="TPR-like_helical_dom_sf"/>
</dbReference>
<evidence type="ECO:0000256" key="2">
    <source>
        <dbReference type="ARBA" id="ARBA00022803"/>
    </source>
</evidence>
<evidence type="ECO:0000313" key="5">
    <source>
        <dbReference type="Proteomes" id="UP001211907"/>
    </source>
</evidence>
<keyword evidence="2 3" id="KW-0802">TPR repeat</keyword>
<dbReference type="PROSITE" id="PS50005">
    <property type="entry name" value="TPR"/>
    <property type="match status" value="1"/>
</dbReference>
<protein>
    <submittedName>
        <fullName evidence="4">Uncharacterized protein</fullName>
    </submittedName>
</protein>
<comment type="caution">
    <text evidence="4">The sequence shown here is derived from an EMBL/GenBank/DDBJ whole genome shotgun (WGS) entry which is preliminary data.</text>
</comment>
<organism evidence="4 5">
    <name type="scientific">Physocladia obscura</name>
    <dbReference type="NCBI Taxonomy" id="109957"/>
    <lineage>
        <taxon>Eukaryota</taxon>
        <taxon>Fungi</taxon>
        <taxon>Fungi incertae sedis</taxon>
        <taxon>Chytridiomycota</taxon>
        <taxon>Chytridiomycota incertae sedis</taxon>
        <taxon>Chytridiomycetes</taxon>
        <taxon>Chytridiales</taxon>
        <taxon>Chytriomycetaceae</taxon>
        <taxon>Physocladia</taxon>
    </lineage>
</organism>
<feature type="repeat" description="TPR" evidence="3">
    <location>
        <begin position="190"/>
        <end position="223"/>
    </location>
</feature>
<dbReference type="InterPro" id="IPR019734">
    <property type="entry name" value="TPR_rpt"/>
</dbReference>
<dbReference type="InterPro" id="IPR051685">
    <property type="entry name" value="Ycf3/AcsC/BcsC/TPR_MFPF"/>
</dbReference>
<proteinExistence type="predicted"/>